<evidence type="ECO:0000259" key="2">
    <source>
        <dbReference type="Pfam" id="PF24747"/>
    </source>
</evidence>
<organism evidence="3 4">
    <name type="scientific">Dillenia turbinata</name>
    <dbReference type="NCBI Taxonomy" id="194707"/>
    <lineage>
        <taxon>Eukaryota</taxon>
        <taxon>Viridiplantae</taxon>
        <taxon>Streptophyta</taxon>
        <taxon>Embryophyta</taxon>
        <taxon>Tracheophyta</taxon>
        <taxon>Spermatophyta</taxon>
        <taxon>Magnoliopsida</taxon>
        <taxon>eudicotyledons</taxon>
        <taxon>Gunneridae</taxon>
        <taxon>Pentapetalae</taxon>
        <taxon>Dilleniales</taxon>
        <taxon>Dilleniaceae</taxon>
        <taxon>Dillenia</taxon>
    </lineage>
</organism>
<dbReference type="InterPro" id="IPR051105">
    <property type="entry name" value="WWC/KIBRA_Hippo_Reg"/>
</dbReference>
<accession>A0AAN8VC67</accession>
<evidence type="ECO:0000313" key="3">
    <source>
        <dbReference type="EMBL" id="KAK6930759.1"/>
    </source>
</evidence>
<dbReference type="Gene3D" id="2.20.70.10">
    <property type="match status" value="1"/>
</dbReference>
<dbReference type="Pfam" id="PF24747">
    <property type="entry name" value="Zn-ribbon_GIR1"/>
    <property type="match status" value="1"/>
</dbReference>
<name>A0AAN8VC67_9MAGN</name>
<dbReference type="EMBL" id="JBAMMX010000011">
    <property type="protein sequence ID" value="KAK6930759.1"/>
    <property type="molecule type" value="Genomic_DNA"/>
</dbReference>
<dbReference type="AlphaFoldDB" id="A0AAN8VC67"/>
<reference evidence="3 4" key="1">
    <citation type="submission" date="2023-12" db="EMBL/GenBank/DDBJ databases">
        <title>A high-quality genome assembly for Dillenia turbinata (Dilleniales).</title>
        <authorList>
            <person name="Chanderbali A."/>
        </authorList>
    </citation>
    <scope>NUCLEOTIDE SEQUENCE [LARGE SCALE GENOMIC DNA]</scope>
    <source>
        <strain evidence="3">LSX21</strain>
        <tissue evidence="3">Leaf</tissue>
    </source>
</reference>
<feature type="domain" description="GIR1-like zinc ribbon" evidence="2">
    <location>
        <begin position="152"/>
        <end position="181"/>
    </location>
</feature>
<sequence length="192" mass="21276">MTPPNMATNTEPLERSLLEKCTIKEKSEDAAVDLGGVGDSATSDSPENNLLLSQKTVELNSEIPLPYFWEQCLDLKTGETYFINWKTGMKLNEDPRLMRPDQLVDDFDYSEGEDSSCDSEESSPESSPASGQQLCSLLDYDECSSNNKGSVLVVKGCKRCFMYYMISKQATQCPKCSGQLLHFDAPNNAQSP</sequence>
<dbReference type="InterPro" id="IPR036020">
    <property type="entry name" value="WW_dom_sf"/>
</dbReference>
<dbReference type="Proteomes" id="UP001370490">
    <property type="component" value="Unassembled WGS sequence"/>
</dbReference>
<dbReference type="InterPro" id="IPR056440">
    <property type="entry name" value="Zn-ribbon_GIR1"/>
</dbReference>
<comment type="caution">
    <text evidence="3">The sequence shown here is derived from an EMBL/GenBank/DDBJ whole genome shotgun (WGS) entry which is preliminary data.</text>
</comment>
<dbReference type="PANTHER" id="PTHR14791:SF29">
    <property type="entry name" value="PROTEIN KIBRA"/>
    <property type="match status" value="1"/>
</dbReference>
<feature type="region of interest" description="Disordered" evidence="1">
    <location>
        <begin position="108"/>
        <end position="132"/>
    </location>
</feature>
<evidence type="ECO:0000256" key="1">
    <source>
        <dbReference type="SAM" id="MobiDB-lite"/>
    </source>
</evidence>
<protein>
    <recommendedName>
        <fullName evidence="2">GIR1-like zinc ribbon domain-containing protein</fullName>
    </recommendedName>
</protein>
<keyword evidence="4" id="KW-1185">Reference proteome</keyword>
<evidence type="ECO:0000313" key="4">
    <source>
        <dbReference type="Proteomes" id="UP001370490"/>
    </source>
</evidence>
<feature type="compositionally biased region" description="Acidic residues" evidence="1">
    <location>
        <begin position="108"/>
        <end position="123"/>
    </location>
</feature>
<proteinExistence type="predicted"/>
<dbReference type="SUPFAM" id="SSF51045">
    <property type="entry name" value="WW domain"/>
    <property type="match status" value="1"/>
</dbReference>
<dbReference type="PANTHER" id="PTHR14791">
    <property type="entry name" value="BOMB/KIRA PROTEINS"/>
    <property type="match status" value="1"/>
</dbReference>
<gene>
    <name evidence="3" type="ORF">RJ641_002552</name>
</gene>